<evidence type="ECO:0000256" key="6">
    <source>
        <dbReference type="ARBA" id="ARBA00022792"/>
    </source>
</evidence>
<protein>
    <recommendedName>
        <fullName evidence="11">Cytochrome b-c1 complex subunit 8</fullName>
    </recommendedName>
    <alternativeName>
        <fullName evidence="11">Complex III subunit 8</fullName>
    </alternativeName>
</protein>
<dbReference type="GO" id="GO:0005743">
    <property type="term" value="C:mitochondrial inner membrane"/>
    <property type="evidence" value="ECO:0007669"/>
    <property type="project" value="UniProtKB-SubCell"/>
</dbReference>
<evidence type="ECO:0000256" key="8">
    <source>
        <dbReference type="ARBA" id="ARBA00022989"/>
    </source>
</evidence>
<comment type="function">
    <text evidence="11">Component of the ubiquinol-cytochrome c oxidoreductase, a multisubunit transmembrane complex that is part of the mitochondrial electron transport chain which drives oxidative phosphorylation. The complex plays an important role in the uptake of multiple carbon sources present in different host niches.</text>
</comment>
<evidence type="ECO:0000256" key="11">
    <source>
        <dbReference type="RuleBase" id="RU368118"/>
    </source>
</evidence>
<accession>A0AAN8EMI1</accession>
<keyword evidence="4 11" id="KW-0679">Respiratory chain</keyword>
<keyword evidence="6 11" id="KW-0999">Mitochondrion inner membrane</keyword>
<organism evidence="12 13">
    <name type="scientific">Knufia fluminis</name>
    <dbReference type="NCBI Taxonomy" id="191047"/>
    <lineage>
        <taxon>Eukaryota</taxon>
        <taxon>Fungi</taxon>
        <taxon>Dikarya</taxon>
        <taxon>Ascomycota</taxon>
        <taxon>Pezizomycotina</taxon>
        <taxon>Eurotiomycetes</taxon>
        <taxon>Chaetothyriomycetidae</taxon>
        <taxon>Chaetothyriales</taxon>
        <taxon>Trichomeriaceae</taxon>
        <taxon>Knufia</taxon>
    </lineage>
</organism>
<evidence type="ECO:0000256" key="4">
    <source>
        <dbReference type="ARBA" id="ARBA00022660"/>
    </source>
</evidence>
<gene>
    <name evidence="12" type="primary">QCR8</name>
    <name evidence="12" type="ORF">OHC33_000376</name>
</gene>
<dbReference type="PANTHER" id="PTHR12119:SF2">
    <property type="entry name" value="CYTOCHROME B-C1 COMPLEX SUBUNIT 8"/>
    <property type="match status" value="1"/>
</dbReference>
<dbReference type="FunFam" id="1.20.5.210:FF:000001">
    <property type="entry name" value="Cytochrome b-c1 complex subunit 8"/>
    <property type="match status" value="1"/>
</dbReference>
<evidence type="ECO:0000256" key="7">
    <source>
        <dbReference type="ARBA" id="ARBA00022982"/>
    </source>
</evidence>
<feature type="transmembrane region" description="Helical" evidence="11">
    <location>
        <begin position="75"/>
        <end position="93"/>
    </location>
</feature>
<dbReference type="Pfam" id="PF02939">
    <property type="entry name" value="UcrQ"/>
    <property type="match status" value="1"/>
</dbReference>
<comment type="subunit">
    <text evidence="11">Component of the ubiquinol-cytochrome c oxidoreductase (cytochrome b-c1 complex, complex III, CIII), a multisubunit enzyme composed of 3 respiratory subunits cytochrome b, cytochrome c1 and Rieske protein, 2 core protein subunits, and additional low-molecular weight protein subunits. The complex exists as an obligatory dimer and forms supercomplexes (SCs) in the inner mitochondrial membrane with cytochrome c oxidase (complex IV, CIV).</text>
</comment>
<evidence type="ECO:0000256" key="9">
    <source>
        <dbReference type="ARBA" id="ARBA00023128"/>
    </source>
</evidence>
<evidence type="ECO:0000256" key="3">
    <source>
        <dbReference type="ARBA" id="ARBA00022448"/>
    </source>
</evidence>
<dbReference type="GO" id="GO:0045275">
    <property type="term" value="C:respiratory chain complex III"/>
    <property type="evidence" value="ECO:0007669"/>
    <property type="project" value="UniProtKB-UniRule"/>
</dbReference>
<dbReference type="Gene3D" id="1.20.5.210">
    <property type="entry name" value="Cytochrome b-c1 complex subunit 8"/>
    <property type="match status" value="1"/>
</dbReference>
<proteinExistence type="inferred from homology"/>
<dbReference type="GO" id="GO:0006122">
    <property type="term" value="P:mitochondrial electron transport, ubiquinol to cytochrome c"/>
    <property type="evidence" value="ECO:0007669"/>
    <property type="project" value="UniProtKB-UniRule"/>
</dbReference>
<evidence type="ECO:0000256" key="5">
    <source>
        <dbReference type="ARBA" id="ARBA00022692"/>
    </source>
</evidence>
<keyword evidence="10 11" id="KW-0472">Membrane</keyword>
<keyword evidence="13" id="KW-1185">Reference proteome</keyword>
<keyword evidence="8 11" id="KW-1133">Transmembrane helix</keyword>
<dbReference type="PANTHER" id="PTHR12119">
    <property type="entry name" value="UBIQUINOL-CYTOCHROME C REDUCTASE COMPLEX UBIQUINONE-BINDING PROTEIN QP-C"/>
    <property type="match status" value="1"/>
</dbReference>
<keyword evidence="7 11" id="KW-0249">Electron transport</keyword>
<reference evidence="12 13" key="1">
    <citation type="submission" date="2022-12" db="EMBL/GenBank/DDBJ databases">
        <title>Genomic features and morphological characterization of a novel Knufia sp. strain isolated from spacecraft assembly facility.</title>
        <authorList>
            <person name="Teixeira M."/>
            <person name="Chander A.M."/>
            <person name="Stajich J.E."/>
            <person name="Venkateswaran K."/>
        </authorList>
    </citation>
    <scope>NUCLEOTIDE SEQUENCE [LARGE SCALE GENOMIC DNA]</scope>
    <source>
        <strain evidence="12 13">FJI-L2-BK-P2</strain>
    </source>
</reference>
<sequence length="118" mass="13532">MRATPRLYMQATRALRGHDHWDPKNGIFLGGWGDLGSMKQKGLTSYALSPNRQRPLAGTLNAAIFNVARRTRHQILYWLPPLLIAYTMMQWAIERNEYLNSKPGRQTDEAQEMDTVTS</sequence>
<dbReference type="SUPFAM" id="SSF81508">
    <property type="entry name" value="Ubiquinone-binding protein QP-C of cytochrome bc1 complex (Ubiquinol-cytochrome c reductase)"/>
    <property type="match status" value="1"/>
</dbReference>
<dbReference type="AlphaFoldDB" id="A0AAN8EMI1"/>
<comment type="subcellular location">
    <subcellularLocation>
        <location evidence="1 11">Mitochondrion inner membrane</location>
        <topology evidence="1 11">Single-pass membrane protein</topology>
    </subcellularLocation>
</comment>
<dbReference type="InterPro" id="IPR004205">
    <property type="entry name" value="Cyt_bc1_su8"/>
</dbReference>
<evidence type="ECO:0000256" key="2">
    <source>
        <dbReference type="ARBA" id="ARBA00007668"/>
    </source>
</evidence>
<keyword evidence="5 11" id="KW-0812">Transmembrane</keyword>
<comment type="caution">
    <text evidence="12">The sequence shown here is derived from an EMBL/GenBank/DDBJ whole genome shotgun (WGS) entry which is preliminary data.</text>
</comment>
<comment type="similarity">
    <text evidence="2 11">Belongs to the UQCRQ/QCR8 family.</text>
</comment>
<evidence type="ECO:0000313" key="13">
    <source>
        <dbReference type="Proteomes" id="UP001316803"/>
    </source>
</evidence>
<evidence type="ECO:0000313" key="12">
    <source>
        <dbReference type="EMBL" id="KAK5958533.1"/>
    </source>
</evidence>
<name>A0AAN8EMI1_9EURO</name>
<keyword evidence="3 11" id="KW-0813">Transport</keyword>
<keyword evidence="9 11" id="KW-0496">Mitochondrion</keyword>
<dbReference type="EMBL" id="JAKLMC020000001">
    <property type="protein sequence ID" value="KAK5958533.1"/>
    <property type="molecule type" value="Genomic_DNA"/>
</dbReference>
<evidence type="ECO:0000256" key="1">
    <source>
        <dbReference type="ARBA" id="ARBA00004434"/>
    </source>
</evidence>
<dbReference type="Proteomes" id="UP001316803">
    <property type="component" value="Unassembled WGS sequence"/>
</dbReference>
<dbReference type="InterPro" id="IPR036642">
    <property type="entry name" value="Cyt_bc1_su8_sf"/>
</dbReference>
<evidence type="ECO:0000256" key="10">
    <source>
        <dbReference type="ARBA" id="ARBA00023136"/>
    </source>
</evidence>